<organism evidence="1 2">
    <name type="scientific">Thermococcus piezophilus</name>
    <dbReference type="NCBI Taxonomy" id="1712654"/>
    <lineage>
        <taxon>Archaea</taxon>
        <taxon>Methanobacteriati</taxon>
        <taxon>Methanobacteriota</taxon>
        <taxon>Thermococci</taxon>
        <taxon>Thermococcales</taxon>
        <taxon>Thermococcaceae</taxon>
        <taxon>Thermococcus</taxon>
    </lineage>
</organism>
<reference evidence="2" key="1">
    <citation type="journal article" date="2016" name="Syst. Appl. Microbiol.">
        <title>Thermococcus piezophilus sp. nov., a novel hyperthermophilic and piezophilic archaeon with a broad pressure range for growth, isolated from a deepest hydrothermal vent at the Mid-Cayman Rise.</title>
        <authorList>
            <person name="Dalmasso C."/>
            <person name="Oger P."/>
            <person name="Selva G."/>
            <person name="Courtine D."/>
            <person name="L'Haridon S."/>
            <person name="Garlaschelli A."/>
            <person name="Roussel E."/>
            <person name="Miyazaki J."/>
            <person name="Reveillaud J."/>
            <person name="Jebbar M."/>
            <person name="Takai K."/>
            <person name="Maignien L."/>
            <person name="Alain K."/>
        </authorList>
    </citation>
    <scope>NUCLEOTIDE SEQUENCE [LARGE SCALE GENOMIC DNA]</scope>
    <source>
        <strain evidence="2">CDGS</strain>
    </source>
</reference>
<dbReference type="AlphaFoldDB" id="A0A172WHC6"/>
<evidence type="ECO:0000313" key="2">
    <source>
        <dbReference type="Proteomes" id="UP000076969"/>
    </source>
</evidence>
<gene>
    <name evidence="1" type="ORF">A7C91_05985</name>
</gene>
<dbReference type="STRING" id="1712654.A7C91_05985"/>
<evidence type="ECO:0008006" key="3">
    <source>
        <dbReference type="Google" id="ProtNLM"/>
    </source>
</evidence>
<dbReference type="OrthoDB" id="86203at2157"/>
<keyword evidence="2" id="KW-1185">Reference proteome</keyword>
<dbReference type="EMBL" id="CP015520">
    <property type="protein sequence ID" value="ANF22769.1"/>
    <property type="molecule type" value="Genomic_DNA"/>
</dbReference>
<dbReference type="InterPro" id="IPR018716">
    <property type="entry name" value="DUF2240"/>
</dbReference>
<dbReference type="RefSeq" id="WP_068665769.1">
    <property type="nucleotide sequence ID" value="NZ_CP015520.1"/>
</dbReference>
<sequence>MHPLKSAITYKGSTEFTRSELVGILAFKLRLMDVKSAKELIERSIESGLLVEKDGILVINEALLESEEESEDLFNALVEYIARSLGWDENDVLEGIKAMRERYGDLDERLLAYLFGLDKGVDMSKFKDRLEV</sequence>
<evidence type="ECO:0000313" key="1">
    <source>
        <dbReference type="EMBL" id="ANF22769.1"/>
    </source>
</evidence>
<proteinExistence type="predicted"/>
<dbReference type="KEGG" id="tpie:A7C91_05985"/>
<dbReference type="Pfam" id="PF09999">
    <property type="entry name" value="DUF2240"/>
    <property type="match status" value="1"/>
</dbReference>
<accession>A0A172WHC6</accession>
<dbReference type="Proteomes" id="UP000076969">
    <property type="component" value="Chromosome"/>
</dbReference>
<name>A0A172WHC6_9EURY</name>
<dbReference type="GeneID" id="28495725"/>
<protein>
    <recommendedName>
        <fullName evidence="3">DUF2240 domain-containing protein</fullName>
    </recommendedName>
</protein>